<reference evidence="2 3" key="1">
    <citation type="submission" date="2016-07" db="EMBL/GenBank/DDBJ databases">
        <authorList>
            <consortium name="Pathogen Informatics"/>
        </authorList>
    </citation>
    <scope>NUCLEOTIDE SEQUENCE [LARGE SCALE GENOMIC DNA]</scope>
</reference>
<dbReference type="VEuPathDB" id="PlasmoDB:PVX_180275"/>
<proteinExistence type="predicted"/>
<feature type="transmembrane region" description="Helical" evidence="1">
    <location>
        <begin position="284"/>
        <end position="304"/>
    </location>
</feature>
<keyword evidence="1" id="KW-0472">Membrane</keyword>
<protein>
    <submittedName>
        <fullName evidence="2">VIR protein</fullName>
    </submittedName>
</protein>
<dbReference type="AlphaFoldDB" id="A0A1G4E640"/>
<evidence type="ECO:0000313" key="3">
    <source>
        <dbReference type="Proteomes" id="UP000305196"/>
    </source>
</evidence>
<accession>A0A1G4E640</accession>
<dbReference type="VEuPathDB" id="PlasmoDB:PVP01_0010270"/>
<keyword evidence="1" id="KW-0812">Transmembrane</keyword>
<dbReference type="EMBL" id="FLYI01000066">
    <property type="protein sequence ID" value="SCA81768.1"/>
    <property type="molecule type" value="Genomic_DNA"/>
</dbReference>
<dbReference type="InterPro" id="IPR008780">
    <property type="entry name" value="Plasmodium_Vir"/>
</dbReference>
<dbReference type="VEuPathDB" id="PlasmoDB:PVPAM_040012600"/>
<dbReference type="VEuPathDB" id="PlasmoDB:PVW1_040008400"/>
<organism evidence="2 3">
    <name type="scientific">Plasmodium vivax</name>
    <name type="common">malaria parasite P. vivax</name>
    <dbReference type="NCBI Taxonomy" id="5855"/>
    <lineage>
        <taxon>Eukaryota</taxon>
        <taxon>Sar</taxon>
        <taxon>Alveolata</taxon>
        <taxon>Apicomplexa</taxon>
        <taxon>Aconoidasida</taxon>
        <taxon>Haemosporida</taxon>
        <taxon>Plasmodiidae</taxon>
        <taxon>Plasmodium</taxon>
        <taxon>Plasmodium (Plasmodium)</taxon>
    </lineage>
</organism>
<keyword evidence="1" id="KW-1133">Transmembrane helix</keyword>
<sequence length="358" mass="41575">MSIGMEYTLDEIKNEYISILNSKFYKIYNEFDKSCDNDYYDRGVSCYDEYLEDSSLSENVITILKNLYSNLYRVYASNETQNNDYFEGIRPEVRKIGCICLKYWLYDQIESKGLDKAQIKELFEGHGKYIKGKIMNYRKNYCNFKELSLNHINMLKNIYALYTVLYNNNGKYKTCHNNKCMYLEYVGKGLDELINGINNCSSNPSSINYCDQLEEFLDLCKKDNEDSGISIYKEGKKGEAEKAGKYLLSVEKYKNEPLYIYLKNEKLLNFLKTSHFLSNKKSTIAATSVVGSAIGLPSIFYYLYKFTPFGSSLRKGKGKNIVNINEEPHNSLLYASDTDKTPYESKKYNVAYHNFSNT</sequence>
<dbReference type="Proteomes" id="UP000305196">
    <property type="component" value="Unassembled WGS sequence"/>
</dbReference>
<name>A0A1G4E640_PLAVI</name>
<gene>
    <name evidence="2" type="ORF">PVC01_000032000</name>
</gene>
<evidence type="ECO:0000313" key="2">
    <source>
        <dbReference type="EMBL" id="SCA81768.1"/>
    </source>
</evidence>
<evidence type="ECO:0000256" key="1">
    <source>
        <dbReference type="SAM" id="Phobius"/>
    </source>
</evidence>
<dbReference type="Pfam" id="PF05795">
    <property type="entry name" value="Plasmodium_Vir"/>
    <property type="match status" value="1"/>
</dbReference>